<dbReference type="Proteomes" id="UP001234178">
    <property type="component" value="Unassembled WGS sequence"/>
</dbReference>
<evidence type="ECO:0000313" key="2">
    <source>
        <dbReference type="Proteomes" id="UP001234178"/>
    </source>
</evidence>
<evidence type="ECO:0008006" key="3">
    <source>
        <dbReference type="Google" id="ProtNLM"/>
    </source>
</evidence>
<gene>
    <name evidence="1" type="ORF">OUZ56_033313</name>
</gene>
<accession>A0ABR0BAM0</accession>
<comment type="caution">
    <text evidence="1">The sequence shown here is derived from an EMBL/GenBank/DDBJ whole genome shotgun (WGS) entry which is preliminary data.</text>
</comment>
<protein>
    <recommendedName>
        <fullName evidence="3">Reverse transcriptase domain-containing protein</fullName>
    </recommendedName>
</protein>
<organism evidence="1 2">
    <name type="scientific">Daphnia magna</name>
    <dbReference type="NCBI Taxonomy" id="35525"/>
    <lineage>
        <taxon>Eukaryota</taxon>
        <taxon>Metazoa</taxon>
        <taxon>Ecdysozoa</taxon>
        <taxon>Arthropoda</taxon>
        <taxon>Crustacea</taxon>
        <taxon>Branchiopoda</taxon>
        <taxon>Diplostraca</taxon>
        <taxon>Cladocera</taxon>
        <taxon>Anomopoda</taxon>
        <taxon>Daphniidae</taxon>
        <taxon>Daphnia</taxon>
    </lineage>
</organism>
<keyword evidence="2" id="KW-1185">Reference proteome</keyword>
<reference evidence="1 2" key="1">
    <citation type="journal article" date="2023" name="Nucleic Acids Res.">
        <title>The hologenome of Daphnia magna reveals possible DNA methylation and microbiome-mediated evolution of the host genome.</title>
        <authorList>
            <person name="Chaturvedi A."/>
            <person name="Li X."/>
            <person name="Dhandapani V."/>
            <person name="Marshall H."/>
            <person name="Kissane S."/>
            <person name="Cuenca-Cambronero M."/>
            <person name="Asole G."/>
            <person name="Calvet F."/>
            <person name="Ruiz-Romero M."/>
            <person name="Marangio P."/>
            <person name="Guigo R."/>
            <person name="Rago D."/>
            <person name="Mirbahai L."/>
            <person name="Eastwood N."/>
            <person name="Colbourne J.K."/>
            <person name="Zhou J."/>
            <person name="Mallon E."/>
            <person name="Orsini L."/>
        </authorList>
    </citation>
    <scope>NUCLEOTIDE SEQUENCE [LARGE SCALE GENOMIC DNA]</scope>
    <source>
        <strain evidence="1">LRV0_1</strain>
    </source>
</reference>
<name>A0ABR0BAM0_9CRUS</name>
<proteinExistence type="predicted"/>
<sequence length="125" mass="13963">MASVLARRLRQTLDVIQFVDDRGCHDSSNFLIRGMGAAIVGVDFEKAYDLVNREVLWRILDVMGYPTTFVRWLQTMSGILYHGYQSSTGSEVAGMISDIVTWSMITLCDPVCNATGRVTSVFPHI</sequence>
<evidence type="ECO:0000313" key="1">
    <source>
        <dbReference type="EMBL" id="KAK4045626.1"/>
    </source>
</evidence>
<dbReference type="EMBL" id="JAOYFB010000046">
    <property type="protein sequence ID" value="KAK4045626.1"/>
    <property type="molecule type" value="Genomic_DNA"/>
</dbReference>